<evidence type="ECO:0000256" key="1">
    <source>
        <dbReference type="SAM" id="MobiDB-lite"/>
    </source>
</evidence>
<feature type="transmembrane region" description="Helical" evidence="2">
    <location>
        <begin position="230"/>
        <end position="249"/>
    </location>
</feature>
<evidence type="ECO:0000313" key="4">
    <source>
        <dbReference type="Proteomes" id="UP001049518"/>
    </source>
</evidence>
<reference evidence="3" key="1">
    <citation type="submission" date="2020-07" db="EMBL/GenBank/DDBJ databases">
        <authorList>
            <person name="Tarantini F.S."/>
            <person name="Hong K.W."/>
            <person name="Chan K.G."/>
        </authorList>
    </citation>
    <scope>NUCLEOTIDE SEQUENCE</scope>
    <source>
        <strain evidence="3">32-07</strain>
    </source>
</reference>
<feature type="compositionally biased region" description="Basic residues" evidence="1">
    <location>
        <begin position="38"/>
        <end position="54"/>
    </location>
</feature>
<feature type="transmembrane region" description="Helical" evidence="2">
    <location>
        <begin position="105"/>
        <end position="123"/>
    </location>
</feature>
<sequence>MTHLSNEEIARAARAADRRLTGDPDVPSYTALLGGRLPARHAPARHARPVRRHAQTPVPAPVPAPHPVPRPAPHRRPASTRPSLVEALRTAAELTSAQVRLLPRALPTLSAIGLAGAVLLALTTPGTTAVRLFGAAVTLIVLAGALCVRGARRDPRGELLRTLPVGPRAVFLARLTLVLGCDAAAALVASATAGLAGDTLRTGELISAWLGPSLLSSAVAVTLTVWRSSVLGMLGGALTWTLVTLPGTGGAHESGLGALFGRTWATTPWVAPAALALFAVATVLADHPRTVRPER</sequence>
<evidence type="ECO:0000313" key="3">
    <source>
        <dbReference type="EMBL" id="QXJ22486.1"/>
    </source>
</evidence>
<name>A0ABX8QUR5_9ACTN</name>
<organism evidence="3 4">
    <name type="scientific">Actinomadura graeca</name>
    <dbReference type="NCBI Taxonomy" id="2750812"/>
    <lineage>
        <taxon>Bacteria</taxon>
        <taxon>Bacillati</taxon>
        <taxon>Actinomycetota</taxon>
        <taxon>Actinomycetes</taxon>
        <taxon>Streptosporangiales</taxon>
        <taxon>Thermomonosporaceae</taxon>
        <taxon>Actinomadura</taxon>
    </lineage>
</organism>
<proteinExistence type="predicted"/>
<protein>
    <submittedName>
        <fullName evidence="3">Uncharacterized protein</fullName>
    </submittedName>
</protein>
<dbReference type="RefSeq" id="WP_231335743.1">
    <property type="nucleotide sequence ID" value="NZ_CP059572.1"/>
</dbReference>
<dbReference type="Proteomes" id="UP001049518">
    <property type="component" value="Chromosome"/>
</dbReference>
<feature type="transmembrane region" description="Helical" evidence="2">
    <location>
        <begin position="269"/>
        <end position="285"/>
    </location>
</feature>
<accession>A0ABX8QUR5</accession>
<feature type="transmembrane region" description="Helical" evidence="2">
    <location>
        <begin position="205"/>
        <end position="223"/>
    </location>
</feature>
<keyword evidence="4" id="KW-1185">Reference proteome</keyword>
<keyword evidence="2" id="KW-0812">Transmembrane</keyword>
<keyword evidence="2" id="KW-1133">Transmembrane helix</keyword>
<evidence type="ECO:0000256" key="2">
    <source>
        <dbReference type="SAM" id="Phobius"/>
    </source>
</evidence>
<keyword evidence="2" id="KW-0472">Membrane</keyword>
<gene>
    <name evidence="3" type="ORF">AGRA3207_003490</name>
</gene>
<feature type="compositionally biased region" description="Pro residues" evidence="1">
    <location>
        <begin position="58"/>
        <end position="71"/>
    </location>
</feature>
<dbReference type="EMBL" id="CP059572">
    <property type="protein sequence ID" value="QXJ22486.1"/>
    <property type="molecule type" value="Genomic_DNA"/>
</dbReference>
<feature type="region of interest" description="Disordered" evidence="1">
    <location>
        <begin position="20"/>
        <end position="82"/>
    </location>
</feature>
<feature type="transmembrane region" description="Helical" evidence="2">
    <location>
        <begin position="169"/>
        <end position="193"/>
    </location>
</feature>
<feature type="transmembrane region" description="Helical" evidence="2">
    <location>
        <begin position="129"/>
        <end position="148"/>
    </location>
</feature>